<evidence type="ECO:0000259" key="9">
    <source>
        <dbReference type="PROSITE" id="PS50111"/>
    </source>
</evidence>
<keyword evidence="8" id="KW-0812">Transmembrane</keyword>
<evidence type="ECO:0000256" key="8">
    <source>
        <dbReference type="SAM" id="Phobius"/>
    </source>
</evidence>
<feature type="domain" description="Methyl-accepting transducer" evidence="9">
    <location>
        <begin position="263"/>
        <end position="520"/>
    </location>
</feature>
<feature type="domain" description="HAMP" evidence="10">
    <location>
        <begin position="191"/>
        <end position="244"/>
    </location>
</feature>
<proteinExistence type="inferred from homology"/>
<organism evidence="11 12">
    <name type="scientific">Cohnella terricola</name>
    <dbReference type="NCBI Taxonomy" id="1289167"/>
    <lineage>
        <taxon>Bacteria</taxon>
        <taxon>Bacillati</taxon>
        <taxon>Bacillota</taxon>
        <taxon>Bacilli</taxon>
        <taxon>Bacillales</taxon>
        <taxon>Paenibacillaceae</taxon>
        <taxon>Cohnella</taxon>
    </lineage>
</organism>
<dbReference type="RefSeq" id="WP_144706062.1">
    <property type="nucleotide sequence ID" value="NZ_VNJJ01000015.1"/>
</dbReference>
<dbReference type="PROSITE" id="PS50111">
    <property type="entry name" value="CHEMOTAXIS_TRANSDUC_2"/>
    <property type="match status" value="1"/>
</dbReference>
<keyword evidence="7" id="KW-0175">Coiled coil</keyword>
<dbReference type="Proteomes" id="UP000316330">
    <property type="component" value="Unassembled WGS sequence"/>
</dbReference>
<evidence type="ECO:0000256" key="3">
    <source>
        <dbReference type="ARBA" id="ARBA00023136"/>
    </source>
</evidence>
<dbReference type="Pfam" id="PF00015">
    <property type="entry name" value="MCPsignal"/>
    <property type="match status" value="1"/>
</dbReference>
<dbReference type="Pfam" id="PF00672">
    <property type="entry name" value="HAMP"/>
    <property type="match status" value="1"/>
</dbReference>
<dbReference type="InterPro" id="IPR003660">
    <property type="entry name" value="HAMP_dom"/>
</dbReference>
<evidence type="ECO:0000259" key="10">
    <source>
        <dbReference type="PROSITE" id="PS50885"/>
    </source>
</evidence>
<evidence type="ECO:0000256" key="5">
    <source>
        <dbReference type="ARBA" id="ARBA00029447"/>
    </source>
</evidence>
<name>A0A559JA12_9BACL</name>
<feature type="transmembrane region" description="Helical" evidence="8">
    <location>
        <begin position="7"/>
        <end position="27"/>
    </location>
</feature>
<comment type="similarity">
    <text evidence="5">Belongs to the methyl-accepting chemotaxis (MCP) protein family.</text>
</comment>
<dbReference type="PANTHER" id="PTHR32089">
    <property type="entry name" value="METHYL-ACCEPTING CHEMOTAXIS PROTEIN MCPB"/>
    <property type="match status" value="1"/>
</dbReference>
<dbReference type="SMART" id="SM00304">
    <property type="entry name" value="HAMP"/>
    <property type="match status" value="1"/>
</dbReference>
<accession>A0A559JA12</accession>
<dbReference type="CDD" id="cd06225">
    <property type="entry name" value="HAMP"/>
    <property type="match status" value="1"/>
</dbReference>
<feature type="coiled-coil region" evidence="7">
    <location>
        <begin position="246"/>
        <end position="273"/>
    </location>
</feature>
<evidence type="ECO:0000256" key="6">
    <source>
        <dbReference type="PROSITE-ProRule" id="PRU00284"/>
    </source>
</evidence>
<dbReference type="PROSITE" id="PS50885">
    <property type="entry name" value="HAMP"/>
    <property type="match status" value="1"/>
</dbReference>
<dbReference type="Gene3D" id="1.10.287.950">
    <property type="entry name" value="Methyl-accepting chemotaxis protein"/>
    <property type="match status" value="1"/>
</dbReference>
<dbReference type="GO" id="GO:0005886">
    <property type="term" value="C:plasma membrane"/>
    <property type="evidence" value="ECO:0007669"/>
    <property type="project" value="UniProtKB-SubCell"/>
</dbReference>
<protein>
    <submittedName>
        <fullName evidence="11">Methyl-accepting chemotaxis protein</fullName>
    </submittedName>
</protein>
<dbReference type="PANTHER" id="PTHR32089:SF112">
    <property type="entry name" value="LYSOZYME-LIKE PROTEIN-RELATED"/>
    <property type="match status" value="1"/>
</dbReference>
<comment type="subcellular location">
    <subcellularLocation>
        <location evidence="1">Cell membrane</location>
    </subcellularLocation>
</comment>
<keyword evidence="2" id="KW-1003">Cell membrane</keyword>
<evidence type="ECO:0000256" key="4">
    <source>
        <dbReference type="ARBA" id="ARBA00023224"/>
    </source>
</evidence>
<dbReference type="InterPro" id="IPR004089">
    <property type="entry name" value="MCPsignal_dom"/>
</dbReference>
<comment type="caution">
    <text evidence="11">The sequence shown here is derived from an EMBL/GenBank/DDBJ whole genome shotgun (WGS) entry which is preliminary data.</text>
</comment>
<dbReference type="AlphaFoldDB" id="A0A559JA12"/>
<dbReference type="OrthoDB" id="2450685at2"/>
<sequence length="558" mass="60776">MKLQMKLLLNTMLSLLMLLAALIYVVVNVSGMQASNEQTLQVMTDSQQLKTELILAQLALSNASGNMTEGNKGEALDRVNKANVRLTDMLDNVSIPGYSGILETAKSRLDLVSQEAEQALDDRNVAEIKRQSVRILGILNGINTLNILSSELQHSKSEQTDAKIRNVYWIALIGGIALFLAAGLLNYITTGRIVRPIKRLNRHTQEIAAGKLFVNIEKYRGKDEVGELTQAFSTMVSNLRDVAGTAQHVSEQVERLTSELDEENAIMSDISKQIAHSTNELAAGSQAITEDLQHTVTNMEEMKIGFQSNLQDSLQSVEYGEEAVRTIKEGMEAIDQQRGIMDRNMEAIHRMEEAVRLLSDSIGDIRQMTGYVSDVASQTNMLSLNAGIEAARAGEAGRGFAVVAQEVKKLAGQSALTANQMMTVLENVSNGIEQVNITMQVCMEQTTQQAQAVGTTNDAFDSIRGKVLQIADHLHGLKNEMHASEEKSNQVLQSFESISSITEQSAAGSEEISASTAEQLTAFLSISDKVKLLRGASDRLSATLEQFVLEGAGDSRAS</sequence>
<keyword evidence="8" id="KW-1133">Transmembrane helix</keyword>
<evidence type="ECO:0000256" key="7">
    <source>
        <dbReference type="SAM" id="Coils"/>
    </source>
</evidence>
<evidence type="ECO:0000256" key="1">
    <source>
        <dbReference type="ARBA" id="ARBA00004236"/>
    </source>
</evidence>
<reference evidence="11 12" key="1">
    <citation type="submission" date="2019-07" db="EMBL/GenBank/DDBJ databases">
        <authorList>
            <person name="Kim J."/>
        </authorList>
    </citation>
    <scope>NUCLEOTIDE SEQUENCE [LARGE SCALE GENOMIC DNA]</scope>
    <source>
        <strain evidence="11 12">G13</strain>
    </source>
</reference>
<dbReference type="Gene3D" id="6.10.340.10">
    <property type="match status" value="1"/>
</dbReference>
<dbReference type="GO" id="GO:0007165">
    <property type="term" value="P:signal transduction"/>
    <property type="evidence" value="ECO:0007669"/>
    <property type="project" value="UniProtKB-KW"/>
</dbReference>
<keyword evidence="4 6" id="KW-0807">Transducer</keyword>
<gene>
    <name evidence="11" type="ORF">FPZ45_20725</name>
</gene>
<dbReference type="SUPFAM" id="SSF58104">
    <property type="entry name" value="Methyl-accepting chemotaxis protein (MCP) signaling domain"/>
    <property type="match status" value="1"/>
</dbReference>
<dbReference type="SMART" id="SM00283">
    <property type="entry name" value="MA"/>
    <property type="match status" value="1"/>
</dbReference>
<keyword evidence="12" id="KW-1185">Reference proteome</keyword>
<evidence type="ECO:0000313" key="11">
    <source>
        <dbReference type="EMBL" id="TVX96706.1"/>
    </source>
</evidence>
<feature type="transmembrane region" description="Helical" evidence="8">
    <location>
        <begin position="167"/>
        <end position="189"/>
    </location>
</feature>
<dbReference type="EMBL" id="VNJJ01000015">
    <property type="protein sequence ID" value="TVX96706.1"/>
    <property type="molecule type" value="Genomic_DNA"/>
</dbReference>
<evidence type="ECO:0000313" key="12">
    <source>
        <dbReference type="Proteomes" id="UP000316330"/>
    </source>
</evidence>
<keyword evidence="3 8" id="KW-0472">Membrane</keyword>
<evidence type="ECO:0000256" key="2">
    <source>
        <dbReference type="ARBA" id="ARBA00022475"/>
    </source>
</evidence>